<keyword evidence="2" id="KW-1185">Reference proteome</keyword>
<dbReference type="EMBL" id="KI964794">
    <property type="protein sequence ID" value="EUC28685.1"/>
    <property type="molecule type" value="Genomic_DNA"/>
</dbReference>
<dbReference type="AlphaFoldDB" id="W6XU85"/>
<sequence length="78" mass="8299">GTTAATPLSLATADASFESLNGLSNLLRTSRKRPLSLLWPGPLLSGMSWLLRNRGMISLCQAGSSEMKPTPLAAYYTS</sequence>
<dbReference type="HOGENOM" id="CLU_2628467_0_0_1"/>
<feature type="non-terminal residue" evidence="1">
    <location>
        <position position="1"/>
    </location>
</feature>
<evidence type="ECO:0000313" key="1">
    <source>
        <dbReference type="EMBL" id="EUC28685.1"/>
    </source>
</evidence>
<protein>
    <submittedName>
        <fullName evidence="1">Uncharacterized protein</fullName>
    </submittedName>
</protein>
<evidence type="ECO:0000313" key="2">
    <source>
        <dbReference type="Proteomes" id="UP000053841"/>
    </source>
</evidence>
<organism evidence="1 2">
    <name type="scientific">Cochliobolus carbonum (strain 26-R-13)</name>
    <name type="common">Maize leaf spot fungus</name>
    <name type="synonym">Bipolaris zeicola</name>
    <dbReference type="NCBI Taxonomy" id="930089"/>
    <lineage>
        <taxon>Eukaryota</taxon>
        <taxon>Fungi</taxon>
        <taxon>Dikarya</taxon>
        <taxon>Ascomycota</taxon>
        <taxon>Pezizomycotina</taxon>
        <taxon>Dothideomycetes</taxon>
        <taxon>Pleosporomycetidae</taxon>
        <taxon>Pleosporales</taxon>
        <taxon>Pleosporineae</taxon>
        <taxon>Pleosporaceae</taxon>
        <taxon>Bipolaris</taxon>
    </lineage>
</organism>
<dbReference type="Proteomes" id="UP000053841">
    <property type="component" value="Unassembled WGS sequence"/>
</dbReference>
<name>W6XU85_COCC2</name>
<proteinExistence type="predicted"/>
<dbReference type="KEGG" id="bze:COCCADRAFT_108515"/>
<dbReference type="RefSeq" id="XP_007717010.1">
    <property type="nucleotide sequence ID" value="XM_007718820.1"/>
</dbReference>
<dbReference type="GeneID" id="19143741"/>
<accession>W6XU85</accession>
<gene>
    <name evidence="1" type="ORF">COCCADRAFT_108515</name>
</gene>
<reference evidence="1 2" key="1">
    <citation type="journal article" date="2013" name="PLoS Genet.">
        <title>Comparative genome structure, secondary metabolite, and effector coding capacity across Cochliobolus pathogens.</title>
        <authorList>
            <person name="Condon B.J."/>
            <person name="Leng Y."/>
            <person name="Wu D."/>
            <person name="Bushley K.E."/>
            <person name="Ohm R.A."/>
            <person name="Otillar R."/>
            <person name="Martin J."/>
            <person name="Schackwitz W."/>
            <person name="Grimwood J."/>
            <person name="MohdZainudin N."/>
            <person name="Xue C."/>
            <person name="Wang R."/>
            <person name="Manning V.A."/>
            <person name="Dhillon B."/>
            <person name="Tu Z.J."/>
            <person name="Steffenson B.J."/>
            <person name="Salamov A."/>
            <person name="Sun H."/>
            <person name="Lowry S."/>
            <person name="LaButti K."/>
            <person name="Han J."/>
            <person name="Copeland A."/>
            <person name="Lindquist E."/>
            <person name="Barry K."/>
            <person name="Schmutz J."/>
            <person name="Baker S.E."/>
            <person name="Ciuffetti L.M."/>
            <person name="Grigoriev I.V."/>
            <person name="Zhong S."/>
            <person name="Turgeon B.G."/>
        </authorList>
    </citation>
    <scope>NUCLEOTIDE SEQUENCE [LARGE SCALE GENOMIC DNA]</scope>
    <source>
        <strain evidence="1 2">26-R-13</strain>
    </source>
</reference>